<sequence>MKKIGTWITLGIIAILVIVFLSTSLVILDETQQGAIVRFGDIKKIITEPGIYFKTPFVDNVLKFEKRIMLYDIDTERVITQDKKTIVVDTYSIWRISNPQTFIESMRTINNALTRIDDVVYSHVRDVIAKYTFEEILSKKRLELLEEIKVRSEESLKTYGINIVDVRVKRTDLPDDNRKAVYERMNAERYSIAAQIRAEGEKEGQKIRAEADKEKEIILSQANRDAKIIMGTADASALNIYADAYNEDSDFYELQRLTTIYKESLNNSVISIPLDSPLMRYFYEVE</sequence>
<keyword evidence="9" id="KW-0645">Protease</keyword>
<evidence type="ECO:0000256" key="3">
    <source>
        <dbReference type="ARBA" id="ARBA00022692"/>
    </source>
</evidence>
<feature type="transmembrane region" description="Helical" evidence="7">
    <location>
        <begin position="7"/>
        <end position="28"/>
    </location>
</feature>
<dbReference type="PANTHER" id="PTHR42911:SF1">
    <property type="entry name" value="MODULATOR OF FTSH PROTEASE HFLC"/>
    <property type="match status" value="1"/>
</dbReference>
<dbReference type="SUPFAM" id="SSF117892">
    <property type="entry name" value="Band 7/SPFH domain"/>
    <property type="match status" value="1"/>
</dbReference>
<dbReference type="PRINTS" id="PR00721">
    <property type="entry name" value="STOMATIN"/>
</dbReference>
<dbReference type="Proteomes" id="UP000199322">
    <property type="component" value="Unassembled WGS sequence"/>
</dbReference>
<evidence type="ECO:0000313" key="9">
    <source>
        <dbReference type="EMBL" id="SDC61862.1"/>
    </source>
</evidence>
<dbReference type="Gene3D" id="3.30.479.30">
    <property type="entry name" value="Band 7 domain"/>
    <property type="match status" value="1"/>
</dbReference>
<dbReference type="InterPro" id="IPR036013">
    <property type="entry name" value="Band_7/SPFH_dom_sf"/>
</dbReference>
<dbReference type="Proteomes" id="UP000297288">
    <property type="component" value="Unassembled WGS sequence"/>
</dbReference>
<dbReference type="AlphaFoldDB" id="A0A1G6N213"/>
<gene>
    <name evidence="10" type="ORF">E4650_08125</name>
    <name evidence="9" type="ORF">SAMN04488588_1467</name>
</gene>
<dbReference type="GO" id="GO:0006508">
    <property type="term" value="P:proteolysis"/>
    <property type="evidence" value="ECO:0007669"/>
    <property type="project" value="UniProtKB-KW"/>
</dbReference>
<dbReference type="CDD" id="cd03405">
    <property type="entry name" value="SPFH_HflC"/>
    <property type="match status" value="1"/>
</dbReference>
<evidence type="ECO:0000313" key="12">
    <source>
        <dbReference type="Proteomes" id="UP000297288"/>
    </source>
</evidence>
<evidence type="ECO:0000313" key="10">
    <source>
        <dbReference type="EMBL" id="TGG87262.1"/>
    </source>
</evidence>
<dbReference type="InterPro" id="IPR001107">
    <property type="entry name" value="Band_7"/>
</dbReference>
<dbReference type="STRING" id="28234.SAMN04488588_1467"/>
<name>A0A1G6N213_9BACT</name>
<dbReference type="InterPro" id="IPR010200">
    <property type="entry name" value="HflC"/>
</dbReference>
<evidence type="ECO:0000256" key="5">
    <source>
        <dbReference type="ARBA" id="ARBA00023136"/>
    </source>
</evidence>
<keyword evidence="4 7" id="KW-1133">Transmembrane helix</keyword>
<keyword evidence="11" id="KW-1185">Reference proteome</keyword>
<dbReference type="GO" id="GO:0008233">
    <property type="term" value="F:peptidase activity"/>
    <property type="evidence" value="ECO:0007669"/>
    <property type="project" value="UniProtKB-KW"/>
</dbReference>
<dbReference type="OrthoDB" id="9809197at2"/>
<accession>A0A1G6N213</accession>
<organism evidence="9 11">
    <name type="scientific">Geotoga petraea</name>
    <dbReference type="NCBI Taxonomy" id="28234"/>
    <lineage>
        <taxon>Bacteria</taxon>
        <taxon>Thermotogati</taxon>
        <taxon>Thermotogota</taxon>
        <taxon>Thermotogae</taxon>
        <taxon>Petrotogales</taxon>
        <taxon>Petrotogaceae</taxon>
        <taxon>Geotoga</taxon>
    </lineage>
</organism>
<feature type="domain" description="Band 7" evidence="8">
    <location>
        <begin position="23"/>
        <end position="185"/>
    </location>
</feature>
<proteinExistence type="inferred from homology"/>
<dbReference type="InterPro" id="IPR001972">
    <property type="entry name" value="Stomatin_HflK_fam"/>
</dbReference>
<keyword evidence="9" id="KW-0378">Hydrolase</keyword>
<keyword evidence="3 7" id="KW-0812">Transmembrane</keyword>
<dbReference type="RefSeq" id="WP_091404229.1">
    <property type="nucleotide sequence ID" value="NZ_FMYV01000005.1"/>
</dbReference>
<dbReference type="SMART" id="SM00244">
    <property type="entry name" value="PHB"/>
    <property type="match status" value="1"/>
</dbReference>
<dbReference type="EMBL" id="SRME01000005">
    <property type="protein sequence ID" value="TGG87262.1"/>
    <property type="molecule type" value="Genomic_DNA"/>
</dbReference>
<comment type="similarity">
    <text evidence="2 6">Belongs to the band 7/mec-2 family. HflC subfamily.</text>
</comment>
<protein>
    <recommendedName>
        <fullName evidence="6">Protein HflC</fullName>
    </recommendedName>
</protein>
<keyword evidence="5 7" id="KW-0472">Membrane</keyword>
<evidence type="ECO:0000256" key="2">
    <source>
        <dbReference type="ARBA" id="ARBA00007862"/>
    </source>
</evidence>
<evidence type="ECO:0000256" key="6">
    <source>
        <dbReference type="PIRNR" id="PIRNR005651"/>
    </source>
</evidence>
<dbReference type="EMBL" id="FMYV01000005">
    <property type="protein sequence ID" value="SDC61862.1"/>
    <property type="molecule type" value="Genomic_DNA"/>
</dbReference>
<reference evidence="10 12" key="2">
    <citation type="submission" date="2019-04" db="EMBL/GenBank/DDBJ databases">
        <title>Draft genome sequence data and analysis of a Fermenting Bacterium, Geotoga petraea strain HO-Geo1, isolated from heavy-oil petroleum reservoir in Russia.</title>
        <authorList>
            <person name="Grouzdev D.S."/>
            <person name="Semenova E.M."/>
            <person name="Sokolova D.S."/>
            <person name="Tourova T.P."/>
            <person name="Poltaraus A.B."/>
            <person name="Nazina T.N."/>
        </authorList>
    </citation>
    <scope>NUCLEOTIDE SEQUENCE [LARGE SCALE GENOMIC DNA]</scope>
    <source>
        <strain evidence="10 12">HO-Geo1</strain>
    </source>
</reference>
<comment type="subcellular location">
    <subcellularLocation>
        <location evidence="1">Membrane</location>
    </subcellularLocation>
</comment>
<evidence type="ECO:0000256" key="4">
    <source>
        <dbReference type="ARBA" id="ARBA00022989"/>
    </source>
</evidence>
<dbReference type="PIRSF" id="PIRSF005651">
    <property type="entry name" value="HflC"/>
    <property type="match status" value="1"/>
</dbReference>
<dbReference type="Pfam" id="PF01145">
    <property type="entry name" value="Band_7"/>
    <property type="match status" value="1"/>
</dbReference>
<evidence type="ECO:0000313" key="11">
    <source>
        <dbReference type="Proteomes" id="UP000199322"/>
    </source>
</evidence>
<dbReference type="GO" id="GO:0016020">
    <property type="term" value="C:membrane"/>
    <property type="evidence" value="ECO:0007669"/>
    <property type="project" value="UniProtKB-SubCell"/>
</dbReference>
<evidence type="ECO:0000256" key="7">
    <source>
        <dbReference type="SAM" id="Phobius"/>
    </source>
</evidence>
<dbReference type="PANTHER" id="PTHR42911">
    <property type="entry name" value="MODULATOR OF FTSH PROTEASE HFLC"/>
    <property type="match status" value="1"/>
</dbReference>
<comment type="function">
    <text evidence="6">HflC and HflK could regulate a protease.</text>
</comment>
<evidence type="ECO:0000259" key="8">
    <source>
        <dbReference type="SMART" id="SM00244"/>
    </source>
</evidence>
<reference evidence="9 11" key="1">
    <citation type="submission" date="2016-10" db="EMBL/GenBank/DDBJ databases">
        <authorList>
            <person name="de Groot N.N."/>
        </authorList>
    </citation>
    <scope>NUCLEOTIDE SEQUENCE [LARGE SCALE GENOMIC DNA]</scope>
    <source>
        <strain evidence="9 11">WG14</strain>
    </source>
</reference>
<evidence type="ECO:0000256" key="1">
    <source>
        <dbReference type="ARBA" id="ARBA00004370"/>
    </source>
</evidence>